<feature type="signal peptide" evidence="1">
    <location>
        <begin position="1"/>
        <end position="21"/>
    </location>
</feature>
<reference evidence="2 3" key="1">
    <citation type="submission" date="2017-04" db="EMBL/GenBank/DDBJ databases">
        <authorList>
            <person name="Afonso C.L."/>
            <person name="Miller P.J."/>
            <person name="Scott M.A."/>
            <person name="Spackman E."/>
            <person name="Goraichik I."/>
            <person name="Dimitrov K.M."/>
            <person name="Suarez D.L."/>
            <person name="Swayne D.E."/>
        </authorList>
    </citation>
    <scope>NUCLEOTIDE SEQUENCE [LARGE SCALE GENOMIC DNA]</scope>
    <source>
        <strain evidence="2 3">USBA 355</strain>
    </source>
</reference>
<evidence type="ECO:0000313" key="3">
    <source>
        <dbReference type="Proteomes" id="UP000192917"/>
    </source>
</evidence>
<dbReference type="PROSITE" id="PS51257">
    <property type="entry name" value="PROKAR_LIPOPROTEIN"/>
    <property type="match status" value="1"/>
</dbReference>
<protein>
    <recommendedName>
        <fullName evidence="4">SmpA / OmlA family protein</fullName>
    </recommendedName>
</protein>
<name>A0A1Y6C0Q0_9PROT</name>
<proteinExistence type="predicted"/>
<dbReference type="RefSeq" id="WP_085123702.1">
    <property type="nucleotide sequence ID" value="NZ_FWZX01000013.1"/>
</dbReference>
<organism evidence="2 3">
    <name type="scientific">Tistlia consotensis USBA 355</name>
    <dbReference type="NCBI Taxonomy" id="560819"/>
    <lineage>
        <taxon>Bacteria</taxon>
        <taxon>Pseudomonadati</taxon>
        <taxon>Pseudomonadota</taxon>
        <taxon>Alphaproteobacteria</taxon>
        <taxon>Rhodospirillales</taxon>
        <taxon>Rhodovibrionaceae</taxon>
        <taxon>Tistlia</taxon>
    </lineage>
</organism>
<evidence type="ECO:0000313" key="2">
    <source>
        <dbReference type="EMBL" id="SMF38355.1"/>
    </source>
</evidence>
<feature type="chain" id="PRO_5012622065" description="SmpA / OmlA family protein" evidence="1">
    <location>
        <begin position="22"/>
        <end position="125"/>
    </location>
</feature>
<keyword evidence="3" id="KW-1185">Reference proteome</keyword>
<accession>A0A1Y6C0Q0</accession>
<evidence type="ECO:0000256" key="1">
    <source>
        <dbReference type="SAM" id="SignalP"/>
    </source>
</evidence>
<dbReference type="STRING" id="560819.SAMN05428998_11319"/>
<dbReference type="Proteomes" id="UP000192917">
    <property type="component" value="Unassembled WGS sequence"/>
</dbReference>
<gene>
    <name evidence="2" type="ORF">SAMN05428998_11319</name>
</gene>
<evidence type="ECO:0008006" key="4">
    <source>
        <dbReference type="Google" id="ProtNLM"/>
    </source>
</evidence>
<keyword evidence="1" id="KW-0732">Signal</keyword>
<dbReference type="AlphaFoldDB" id="A0A1Y6C0Q0"/>
<sequence>MKRGARAIGLTVLLAALAGCAQGGPSAIADAGAASAQRRGQTASHERYDAEQLVGITDNKLLKTFGPPAQLRREPPAEVWQYRSPRCVVDFYLYQVKPVGLSVVHLEARSPVSGSLPVDSCLPGL</sequence>
<dbReference type="EMBL" id="FWZX01000013">
    <property type="protein sequence ID" value="SMF38355.1"/>
    <property type="molecule type" value="Genomic_DNA"/>
</dbReference>